<accession>A0A7U7JRL8</accession>
<dbReference type="EMBL" id="CVOU01000007">
    <property type="protein sequence ID" value="CRI17627.1"/>
    <property type="molecule type" value="Genomic_DNA"/>
</dbReference>
<keyword evidence="1" id="KW-0472">Membrane</keyword>
<keyword evidence="3" id="KW-1185">Reference proteome</keyword>
<organism evidence="2 3">
    <name type="scientific">Staphylococcus argenteus</name>
    <dbReference type="NCBI Taxonomy" id="985002"/>
    <lineage>
        <taxon>Bacteria</taxon>
        <taxon>Bacillati</taxon>
        <taxon>Bacillota</taxon>
        <taxon>Bacilli</taxon>
        <taxon>Bacillales</taxon>
        <taxon>Staphylococcaceae</taxon>
        <taxon>Staphylococcus</taxon>
    </lineage>
</organism>
<dbReference type="Proteomes" id="UP000236509">
    <property type="component" value="Unassembled WGS sequence"/>
</dbReference>
<evidence type="ECO:0000313" key="2">
    <source>
        <dbReference type="EMBL" id="CRI17627.1"/>
    </source>
</evidence>
<name>A0A7U7JRL8_9STAP</name>
<sequence>MVEMTVMINILIFLAIFGYAFYTLVKFFKRSKQGKCGTCEIDNDCCSTEQQVVKHFPGK</sequence>
<evidence type="ECO:0000313" key="3">
    <source>
        <dbReference type="Proteomes" id="UP000236509"/>
    </source>
</evidence>
<keyword evidence="1" id="KW-0812">Transmembrane</keyword>
<evidence type="ECO:0000256" key="1">
    <source>
        <dbReference type="SAM" id="Phobius"/>
    </source>
</evidence>
<dbReference type="AlphaFoldDB" id="A0A7U7JRL8"/>
<comment type="caution">
    <text evidence="2">The sequence shown here is derived from an EMBL/GenBank/DDBJ whole genome shotgun (WGS) entry which is preliminary data.</text>
</comment>
<feature type="transmembrane region" description="Helical" evidence="1">
    <location>
        <begin position="6"/>
        <end position="25"/>
    </location>
</feature>
<proteinExistence type="predicted"/>
<gene>
    <name evidence="2" type="ORF">BN1326_150057</name>
</gene>
<reference evidence="2 3" key="1">
    <citation type="submission" date="2015-04" db="EMBL/GenBank/DDBJ databases">
        <authorList>
            <person name="Cao L."/>
            <person name="Gao C.H."/>
        </authorList>
    </citation>
    <scope>NUCLEOTIDE SEQUENCE [LARGE SCALE GENOMIC DNA]</scope>
    <source>
        <strain evidence="2 3">SH3</strain>
    </source>
</reference>
<dbReference type="Pfam" id="PF12669">
    <property type="entry name" value="FeoB_associated"/>
    <property type="match status" value="1"/>
</dbReference>
<keyword evidence="1" id="KW-1133">Transmembrane helix</keyword>
<protein>
    <submittedName>
        <fullName evidence="2">Putative membrane protein</fullName>
    </submittedName>
</protein>